<dbReference type="PANTHER" id="PTHR43525">
    <property type="entry name" value="PROTEIN MALY"/>
    <property type="match status" value="1"/>
</dbReference>
<dbReference type="InterPro" id="IPR027619">
    <property type="entry name" value="C-S_lyase_PatB-like"/>
</dbReference>
<dbReference type="PANTHER" id="PTHR43525:SF1">
    <property type="entry name" value="PROTEIN MALY"/>
    <property type="match status" value="1"/>
</dbReference>
<gene>
    <name evidence="7" type="ORF">HLPR_18760</name>
</gene>
<reference evidence="7 8" key="1">
    <citation type="submission" date="2023-08" db="EMBL/GenBank/DDBJ databases">
        <title>Helicovermis profunda gen. nov., sp. nov., a novel mesophilic, fermentative bacterium within the Bacillota from a deep-sea hydrothermal vent chimney.</title>
        <authorList>
            <person name="Miyazaki U."/>
            <person name="Mizutani D."/>
            <person name="Hashimoto Y."/>
            <person name="Tame A."/>
            <person name="Sawayama S."/>
            <person name="Miyazaki J."/>
            <person name="Takai K."/>
            <person name="Nakagawa S."/>
        </authorList>
    </citation>
    <scope>NUCLEOTIDE SEQUENCE [LARGE SCALE GENOMIC DNA]</scope>
    <source>
        <strain evidence="7 8">S502</strain>
    </source>
</reference>
<comment type="similarity">
    <text evidence="5">Belongs to the class-II pyridoxal-phosphate-dependent aminotransferase family. MalY/PatB cystathionine beta-lyase subfamily.</text>
</comment>
<evidence type="ECO:0000256" key="1">
    <source>
        <dbReference type="ARBA" id="ARBA00001933"/>
    </source>
</evidence>
<dbReference type="EMBL" id="AP028654">
    <property type="protein sequence ID" value="BEP29545.1"/>
    <property type="molecule type" value="Genomic_DNA"/>
</dbReference>
<accession>A0AAU9ESW4</accession>
<dbReference type="Gene3D" id="3.40.640.10">
    <property type="entry name" value="Type I PLP-dependent aspartate aminotransferase-like (Major domain)"/>
    <property type="match status" value="1"/>
</dbReference>
<dbReference type="GO" id="GO:0030170">
    <property type="term" value="F:pyridoxal phosphate binding"/>
    <property type="evidence" value="ECO:0007669"/>
    <property type="project" value="InterPro"/>
</dbReference>
<dbReference type="EC" id="4.4.1.13" evidence="2"/>
<dbReference type="RefSeq" id="WP_338535174.1">
    <property type="nucleotide sequence ID" value="NZ_AP028654.1"/>
</dbReference>
<name>A0AAU9ESW4_9FIRM</name>
<dbReference type="InterPro" id="IPR015424">
    <property type="entry name" value="PyrdxlP-dep_Trfase"/>
</dbReference>
<keyword evidence="7" id="KW-0808">Transferase</keyword>
<keyword evidence="8" id="KW-1185">Reference proteome</keyword>
<dbReference type="NCBIfam" id="TIGR04350">
    <property type="entry name" value="C_S_lyase_PatB"/>
    <property type="match status" value="1"/>
</dbReference>
<dbReference type="GO" id="GO:0047804">
    <property type="term" value="F:cysteine-S-conjugate beta-lyase activity"/>
    <property type="evidence" value="ECO:0007669"/>
    <property type="project" value="UniProtKB-EC"/>
</dbReference>
<dbReference type="Pfam" id="PF00155">
    <property type="entry name" value="Aminotran_1_2"/>
    <property type="match status" value="1"/>
</dbReference>
<dbReference type="Gene3D" id="3.90.1150.10">
    <property type="entry name" value="Aspartate Aminotransferase, domain 1"/>
    <property type="match status" value="1"/>
</dbReference>
<evidence type="ECO:0000256" key="2">
    <source>
        <dbReference type="ARBA" id="ARBA00012224"/>
    </source>
</evidence>
<organism evidence="7 8">
    <name type="scientific">Helicovermis profundi</name>
    <dbReference type="NCBI Taxonomy" id="3065157"/>
    <lineage>
        <taxon>Bacteria</taxon>
        <taxon>Bacillati</taxon>
        <taxon>Bacillota</taxon>
        <taxon>Clostridia</taxon>
        <taxon>Helicovermis</taxon>
    </lineage>
</organism>
<evidence type="ECO:0000313" key="7">
    <source>
        <dbReference type="EMBL" id="BEP29545.1"/>
    </source>
</evidence>
<protein>
    <recommendedName>
        <fullName evidence="2">cysteine-S-conjugate beta-lyase</fullName>
        <ecNumber evidence="2">4.4.1.13</ecNumber>
    </recommendedName>
</protein>
<dbReference type="KEGG" id="hprf:HLPR_18760"/>
<evidence type="ECO:0000259" key="6">
    <source>
        <dbReference type="Pfam" id="PF00155"/>
    </source>
</evidence>
<dbReference type="PRINTS" id="PR00753">
    <property type="entry name" value="ACCSYNTHASE"/>
</dbReference>
<evidence type="ECO:0000313" key="8">
    <source>
        <dbReference type="Proteomes" id="UP001321786"/>
    </source>
</evidence>
<evidence type="ECO:0000256" key="4">
    <source>
        <dbReference type="ARBA" id="ARBA00023239"/>
    </source>
</evidence>
<dbReference type="InterPro" id="IPR004839">
    <property type="entry name" value="Aminotransferase_I/II_large"/>
</dbReference>
<dbReference type="InterPro" id="IPR051798">
    <property type="entry name" value="Class-II_PLP-Dep_Aminotrans"/>
</dbReference>
<dbReference type="InterPro" id="IPR015422">
    <property type="entry name" value="PyrdxlP-dep_Trfase_small"/>
</dbReference>
<keyword evidence="7" id="KW-0032">Aminotransferase</keyword>
<comment type="cofactor">
    <cofactor evidence="1">
        <name>pyridoxal 5'-phosphate</name>
        <dbReference type="ChEBI" id="CHEBI:597326"/>
    </cofactor>
</comment>
<keyword evidence="3" id="KW-0663">Pyridoxal phosphate</keyword>
<evidence type="ECO:0000256" key="5">
    <source>
        <dbReference type="ARBA" id="ARBA00037974"/>
    </source>
</evidence>
<keyword evidence="4" id="KW-0456">Lyase</keyword>
<dbReference type="Proteomes" id="UP001321786">
    <property type="component" value="Chromosome"/>
</dbReference>
<dbReference type="AlphaFoldDB" id="A0AAU9ESW4"/>
<feature type="domain" description="Aminotransferase class I/classII large" evidence="6">
    <location>
        <begin position="69"/>
        <end position="385"/>
    </location>
</feature>
<dbReference type="CDD" id="cd00609">
    <property type="entry name" value="AAT_like"/>
    <property type="match status" value="1"/>
</dbReference>
<dbReference type="GO" id="GO:0008483">
    <property type="term" value="F:transaminase activity"/>
    <property type="evidence" value="ECO:0007669"/>
    <property type="project" value="UniProtKB-KW"/>
</dbReference>
<sequence>MDYNFDSIIDRSIYPTEKWSKEKLNKYFGNKDLLSLWVADMDFKTSNLLIDDLVNRARHGIFGYEYKTDDHHNAIINWYKKRHNWSFKQHDLYYAPNILSAISILIDLLTDVGDHIIIQTPVYYPFSKNIKYHKRIPINNSLILVDGKYEIDFDDLEEKAKNSKAKLIILSNPHNPVGRVWKEYELKRIGEICLKYDIKIISDEIHGDIVYKNYKYTPIASISEDIANITMTCLSPGKTFNISGLSTAAVIISNKEIAKKFMRFENKYHINTNNSFSLVAFHSSYAKCGQWFDKFLVYLEDNLLFLKNYIKKNLPIITLIEPEGTYLIWIDLRKLKMKDKQLQKFIIDEVKVAFVFGHWFGNEGSGFIRVNIACPRKILEEALIRLKSAIDQHNVNL</sequence>
<dbReference type="SUPFAM" id="SSF53383">
    <property type="entry name" value="PLP-dependent transferases"/>
    <property type="match status" value="1"/>
</dbReference>
<proteinExistence type="inferred from homology"/>
<dbReference type="InterPro" id="IPR015421">
    <property type="entry name" value="PyrdxlP-dep_Trfase_major"/>
</dbReference>
<evidence type="ECO:0000256" key="3">
    <source>
        <dbReference type="ARBA" id="ARBA00022898"/>
    </source>
</evidence>